<evidence type="ECO:0000256" key="1">
    <source>
        <dbReference type="SAM" id="MobiDB-lite"/>
    </source>
</evidence>
<comment type="caution">
    <text evidence="2">The sequence shown here is derived from an EMBL/GenBank/DDBJ whole genome shotgun (WGS) entry which is preliminary data.</text>
</comment>
<feature type="region of interest" description="Disordered" evidence="1">
    <location>
        <begin position="1"/>
        <end position="36"/>
    </location>
</feature>
<gene>
    <name evidence="2" type="ORF">LCGC14_2429150</name>
</gene>
<protein>
    <submittedName>
        <fullName evidence="2">Uncharacterized protein</fullName>
    </submittedName>
</protein>
<name>A0A0F9BML1_9ZZZZ</name>
<proteinExistence type="predicted"/>
<evidence type="ECO:0000313" key="2">
    <source>
        <dbReference type="EMBL" id="KKL23065.1"/>
    </source>
</evidence>
<reference evidence="2" key="1">
    <citation type="journal article" date="2015" name="Nature">
        <title>Complex archaea that bridge the gap between prokaryotes and eukaryotes.</title>
        <authorList>
            <person name="Spang A."/>
            <person name="Saw J.H."/>
            <person name="Jorgensen S.L."/>
            <person name="Zaremba-Niedzwiedzka K."/>
            <person name="Martijn J."/>
            <person name="Lind A.E."/>
            <person name="van Eijk R."/>
            <person name="Schleper C."/>
            <person name="Guy L."/>
            <person name="Ettema T.J."/>
        </authorList>
    </citation>
    <scope>NUCLEOTIDE SEQUENCE</scope>
</reference>
<feature type="compositionally biased region" description="Polar residues" evidence="1">
    <location>
        <begin position="14"/>
        <end position="26"/>
    </location>
</feature>
<organism evidence="2">
    <name type="scientific">marine sediment metagenome</name>
    <dbReference type="NCBI Taxonomy" id="412755"/>
    <lineage>
        <taxon>unclassified sequences</taxon>
        <taxon>metagenomes</taxon>
        <taxon>ecological metagenomes</taxon>
    </lineage>
</organism>
<dbReference type="EMBL" id="LAZR01037113">
    <property type="protein sequence ID" value="KKL23065.1"/>
    <property type="molecule type" value="Genomic_DNA"/>
</dbReference>
<dbReference type="AlphaFoldDB" id="A0A0F9BML1"/>
<sequence length="108" mass="12725">MYRYSQARQDEISRTTNMVDSKTTSGRLDGGADENMSPIMMKDGKFLILDYDYELDFEASIRNTMSYVLVNYGHQFNFNFANTRKMLDELTKKVIETIDFYTEKKKDE</sequence>
<accession>A0A0F9BML1</accession>